<evidence type="ECO:0000256" key="1">
    <source>
        <dbReference type="SAM" id="Coils"/>
    </source>
</evidence>
<dbReference type="PANTHER" id="PTHR15261">
    <property type="entry name" value="THROMBOSPONDIN-TYPE LAMININ G DOMAIN AND EAR REPEAT-CONTAINING"/>
    <property type="match status" value="1"/>
</dbReference>
<evidence type="ECO:0000256" key="2">
    <source>
        <dbReference type="SAM" id="SignalP"/>
    </source>
</evidence>
<evidence type="ECO:0000313" key="3">
    <source>
        <dbReference type="EnsemblMetazoa" id="XP_050515287.1"/>
    </source>
</evidence>
<dbReference type="GeneID" id="114331049"/>
<name>A0ABM5KYN0_DIAVI</name>
<keyword evidence="1" id="KW-0175">Coiled coil</keyword>
<accession>A0ABM5KYN0</accession>
<feature type="coiled-coil region" evidence="1">
    <location>
        <begin position="519"/>
        <end position="546"/>
    </location>
</feature>
<evidence type="ECO:0000313" key="4">
    <source>
        <dbReference type="Proteomes" id="UP001652700"/>
    </source>
</evidence>
<feature type="signal peptide" evidence="2">
    <location>
        <begin position="1"/>
        <end position="18"/>
    </location>
</feature>
<proteinExistence type="predicted"/>
<dbReference type="EnsemblMetazoa" id="XM_050659330.1">
    <property type="protein sequence ID" value="XP_050515287.1"/>
    <property type="gene ID" value="LOC114331049"/>
</dbReference>
<keyword evidence="4" id="KW-1185">Reference proteome</keyword>
<sequence>MLISIFFVIFLKLDFSSQGVIPFSSYITELTDNLIANLRADPSLNGESSSSELSETSKEFIDKHIEQYKRLVLTSQQKEFYRSKRSLDTGSGEDDGSEREDRVTELLPYTNISLSPSKDVIFFQQNSQWYLVSLETTNLISDLMRIMRYQNGIVTSIMEVKIHNGERVATFNLGNRTLLVVAENSRGANQATNIYEFDLNEDLRRIQQLEGVGYTDVTIWEDNTNVFMSLVGFMGSSAVSTSSISRLYKWRGRHFDILQDIRAGATRVSPFSIGDSAFIGVAYAINEDGEENDDVYSEILKYNVNTDKYELFQKILTYGCEDIKYFEIDIEDEEEERHIESFLVVANLYHEDTIQHGRLPKPSIIYKYMDNYFYPFQSIYQNGVVQWEPIQDVYGTSLLLGLTTNGITSYQYDGWHFVKTSIKFKDDTAQKNMSNFQTIHGFKVAEKNVLVAASTTEHETKIFEIRIPTSNEVKEMHDQLFNWCVDKMKAFDEGDDNVLGNVREDNVPGTASQTRKTDLNDLITQLKEQRSKLTIIEEQLQNSLQSSGNHTLDYDLSVKTIASNSTVECDEIIVDSINKIDINKLLNNTLDINDDFELDSDIKVDIVTFKSTVLAVTFNNHPTDSIVYTNLNQSLHNLVINGTVTFKDDVKIKNTLNNITISQDTILLKNEDQNFDNLRASAVSADRIQAKAMNGRQIEKINDTETTTAAIDTTISNEPTTTIPTTTALPKNTVKKMKTLKARNLIVDGLINDVEMSVLEKYALKKVGRQNITGQFFFDKIVTEQLSTEWLTNSKIPDALITINSPTIELEKAVFTQKLKVKDLLVTRNMNGLQVNRGGELQVLYKNVSEVQQINGEKTFDNLVLLSPPELRGKKMGKAFDRFNAILNVTKDLTLNKTITLTGPVIVERHLKSQDIIYREGGINERIDLSEVSTKQTTGKAATENTTSLDFGSTQQKDFVILQNGSSHKPEDIHRLNTDPKLESLLRVIRQGIKLTDDKIDGTIDLRLPLNVKEVEAGHINGLDAHTFIVQGSNKTVEIKGWNTFEGDLTLDGDTHIININGVKAQDLENNFLTVHTDQTIKGKHHIKHVIINKSLKVNDTIKLGKHSWADVVSVGGNQTIEGTLTVQDVTATSVSVKNLQTHGKINGLNISSMLKDLVPIEGDVKVLGTKTFETINITHLLLDNNFDLNQHIKDLKSKNLVLNNVDNLDAVTAEKVYFGESCNGLPKEKFENSKESENGTINVDDEDEFDTITVLGTVFVENNHINHVDMDDFEENTVKIDEPFKFNNADFGKQMVVLPSVTIHGQIENLDLDNIFENGKNETQTLLDKIIFDNVIFINGTANIKDTLNGVNMTDLCGILSTAKEPKTLVVEGNVHFVKGPKIQEFNDKDARDLDQTIWFTDSAAVLTGHLSLNGNVTARDSITVGGLLNDINLEHIAKNYLSKTKYQKIVARINIDNTTIFTSELVTPVVVVKGLINDIKLDQFLNSRLLHRPQLLEELVYIEEVTTNQLEGNYLVNKLNLDTEVMRYDRRNVITGTKTFSNLDVDVLSPERKASAAMKTPASRVQDVDIGQWMETIVLNSGGYKINGRKRFRVIETKDSTSLRGTFNGQQLDRHTIMMRNTDQNITGVKIFTPAKNKEVYFKGLKVKGRVNGEDFEELIHNQAYKNRENVFNTPLKFCNNITARNVIFEKRYSNIDVPELLNNITTLGTLNHIKDKYKSLQNMTEQVETSLKGQAYFLDYYKPALLSFDIADLIPLTCTTGEQRIVSFRNESGISIVKFLEWDEKLEMFVNASADRSMGRYPNYINEFFIDNSDKIYLEQKMPQPQEDSTHIGTFMTCRNGSVVTAAEFFTRGTIVDMSFQLKSQETWCILFVDSRFDININCRGKDKKFEPKQIIKNNSPVLASVVQTNDHLFLVTVHKDVENKTSVWTLNKDNQFEVFQRFHDGNPIGISTLATDQDIFVAIAYEHLPKTKDFGKVIIRRFDNTRNSFLLFQTIQIPLPTKVQLFLLPSKEIVLYVVTENPSEPLAGYLYNGVEGFKKKIGSTAIPKVKDIRAFSYRNQHFVVMQHAKDVSVLQGVFKGTKIDN</sequence>
<reference evidence="3" key="1">
    <citation type="submission" date="2025-05" db="UniProtKB">
        <authorList>
            <consortium name="EnsemblMetazoa"/>
        </authorList>
    </citation>
    <scope>IDENTIFICATION</scope>
</reference>
<organism evidence="3 4">
    <name type="scientific">Diabrotica virgifera virgifera</name>
    <name type="common">western corn rootworm</name>
    <dbReference type="NCBI Taxonomy" id="50390"/>
    <lineage>
        <taxon>Eukaryota</taxon>
        <taxon>Metazoa</taxon>
        <taxon>Ecdysozoa</taxon>
        <taxon>Arthropoda</taxon>
        <taxon>Hexapoda</taxon>
        <taxon>Insecta</taxon>
        <taxon>Pterygota</taxon>
        <taxon>Neoptera</taxon>
        <taxon>Endopterygota</taxon>
        <taxon>Coleoptera</taxon>
        <taxon>Polyphaga</taxon>
        <taxon>Cucujiformia</taxon>
        <taxon>Chrysomeloidea</taxon>
        <taxon>Chrysomelidae</taxon>
        <taxon>Galerucinae</taxon>
        <taxon>Diabroticina</taxon>
        <taxon>Diabroticites</taxon>
        <taxon>Diabrotica</taxon>
    </lineage>
</organism>
<dbReference type="PANTHER" id="PTHR15261:SF4">
    <property type="entry name" value="THROMBOSPONDIN-TYPE LAMININ G DOMAIN AND EAR REPEAT-CONTAINING PROTEIN"/>
    <property type="match status" value="1"/>
</dbReference>
<dbReference type="RefSeq" id="XP_050515287.1">
    <property type="nucleotide sequence ID" value="XM_050659330.1"/>
</dbReference>
<dbReference type="Proteomes" id="UP001652700">
    <property type="component" value="Unplaced"/>
</dbReference>
<protein>
    <submittedName>
        <fullName evidence="3">Uncharacterized protein</fullName>
    </submittedName>
</protein>
<keyword evidence="2" id="KW-0732">Signal</keyword>
<feature type="chain" id="PRO_5047436724" evidence="2">
    <location>
        <begin position="19"/>
        <end position="2089"/>
    </location>
</feature>